<dbReference type="PANTHER" id="PTHR34457:SF3">
    <property type="entry name" value="PROTEIN TIC236, CHLOROPLASTIC"/>
    <property type="match status" value="1"/>
</dbReference>
<name>A0ABS8VPW0_DATST</name>
<dbReference type="EMBL" id="JACEIK010005477">
    <property type="protein sequence ID" value="MCE0481598.1"/>
    <property type="molecule type" value="Genomic_DNA"/>
</dbReference>
<dbReference type="Proteomes" id="UP000823775">
    <property type="component" value="Unassembled WGS sequence"/>
</dbReference>
<evidence type="ECO:0000313" key="2">
    <source>
        <dbReference type="Proteomes" id="UP000823775"/>
    </source>
</evidence>
<gene>
    <name evidence="1" type="ORF">HAX54_039458</name>
</gene>
<protein>
    <submittedName>
        <fullName evidence="1">Uncharacterized protein</fullName>
    </submittedName>
</protein>
<accession>A0ABS8VPW0</accession>
<evidence type="ECO:0000313" key="1">
    <source>
        <dbReference type="EMBL" id="MCE0481598.1"/>
    </source>
</evidence>
<sequence length="326" mass="36385">MENVTGHVSFKTTMGRVHVYSGNGLKMWRSDIRSDNGGWLSADVYVDITEQKWHANLKIVNLFVPSLLFLIALPDVDFHSPACSNTTHIFGEDMSPSLCFRAQRIFLHNTSGWCLVRCSFRSFWRFWHRQRKRIPSCIQLAGSVTAVFNCQGPLDIPIFVGSALVSRKIANLANEFPKSAAYEAVVNNKEAGAVAAIDRVPFSYISANFTFNTDNCVADLYGIRASLIDGGEIRGAGNAWICPEVPSFAGVVLIELSDDFVVKEVLHNSFLWTWAILVWAFGSCSRLCERYLVSAAQIKAQSSVGHHYLTYAGNNKVSPRQLFFEQ</sequence>
<keyword evidence="2" id="KW-1185">Reference proteome</keyword>
<reference evidence="1 2" key="1">
    <citation type="journal article" date="2021" name="BMC Genomics">
        <title>Datura genome reveals duplications of psychoactive alkaloid biosynthetic genes and high mutation rate following tissue culture.</title>
        <authorList>
            <person name="Rajewski A."/>
            <person name="Carter-House D."/>
            <person name="Stajich J."/>
            <person name="Litt A."/>
        </authorList>
    </citation>
    <scope>NUCLEOTIDE SEQUENCE [LARGE SCALE GENOMIC DNA]</scope>
    <source>
        <strain evidence="1">AR-01</strain>
    </source>
</reference>
<comment type="caution">
    <text evidence="1">The sequence shown here is derived from an EMBL/GenBank/DDBJ whole genome shotgun (WGS) entry which is preliminary data.</text>
</comment>
<proteinExistence type="predicted"/>
<organism evidence="1 2">
    <name type="scientific">Datura stramonium</name>
    <name type="common">Jimsonweed</name>
    <name type="synonym">Common thornapple</name>
    <dbReference type="NCBI Taxonomy" id="4076"/>
    <lineage>
        <taxon>Eukaryota</taxon>
        <taxon>Viridiplantae</taxon>
        <taxon>Streptophyta</taxon>
        <taxon>Embryophyta</taxon>
        <taxon>Tracheophyta</taxon>
        <taxon>Spermatophyta</taxon>
        <taxon>Magnoliopsida</taxon>
        <taxon>eudicotyledons</taxon>
        <taxon>Gunneridae</taxon>
        <taxon>Pentapetalae</taxon>
        <taxon>asterids</taxon>
        <taxon>lamiids</taxon>
        <taxon>Solanales</taxon>
        <taxon>Solanaceae</taxon>
        <taxon>Solanoideae</taxon>
        <taxon>Datureae</taxon>
        <taxon>Datura</taxon>
    </lineage>
</organism>
<dbReference type="PANTHER" id="PTHR34457">
    <property type="entry name" value="EMBRYO DEFECTIVE 2410"/>
    <property type="match status" value="1"/>
</dbReference>
<dbReference type="InterPro" id="IPR053022">
    <property type="entry name" value="Chloroplast_translocon_comp"/>
</dbReference>